<evidence type="ECO:0000256" key="4">
    <source>
        <dbReference type="SAM" id="MobiDB-lite"/>
    </source>
</evidence>
<keyword evidence="2" id="KW-0653">Protein transport</keyword>
<dbReference type="Pfam" id="PF23556">
    <property type="entry name" value="TPR_Vps41"/>
    <property type="match status" value="2"/>
</dbReference>
<feature type="compositionally biased region" description="Acidic residues" evidence="4">
    <location>
        <begin position="59"/>
        <end position="76"/>
    </location>
</feature>
<keyword evidence="1" id="KW-0813">Transport</keyword>
<feature type="repeat" description="CHCR" evidence="3">
    <location>
        <begin position="887"/>
        <end position="1062"/>
    </location>
</feature>
<dbReference type="GO" id="GO:0005770">
    <property type="term" value="C:late endosome"/>
    <property type="evidence" value="ECO:0007669"/>
    <property type="project" value="TreeGrafter"/>
</dbReference>
<dbReference type="PROSITE" id="PS50236">
    <property type="entry name" value="CHCR"/>
    <property type="match status" value="1"/>
</dbReference>
<evidence type="ECO:0000259" key="5">
    <source>
        <dbReference type="Pfam" id="PF23411"/>
    </source>
</evidence>
<dbReference type="GO" id="GO:0009267">
    <property type="term" value="P:cellular response to starvation"/>
    <property type="evidence" value="ECO:0007669"/>
    <property type="project" value="TreeGrafter"/>
</dbReference>
<dbReference type="OrthoDB" id="244107at2759"/>
<proteinExistence type="predicted"/>
<dbReference type="GO" id="GO:0034058">
    <property type="term" value="P:endosomal vesicle fusion"/>
    <property type="evidence" value="ECO:0007669"/>
    <property type="project" value="TreeGrafter"/>
</dbReference>
<feature type="domain" description="Vps41 beta-propeller" evidence="5">
    <location>
        <begin position="181"/>
        <end position="260"/>
    </location>
</feature>
<dbReference type="GO" id="GO:0006623">
    <property type="term" value="P:protein targeting to vacuole"/>
    <property type="evidence" value="ECO:0007669"/>
    <property type="project" value="InterPro"/>
</dbReference>
<dbReference type="EMBL" id="VIFY01000086">
    <property type="protein sequence ID" value="TQB71193.1"/>
    <property type="molecule type" value="Genomic_DNA"/>
</dbReference>
<dbReference type="SUPFAM" id="SSF50978">
    <property type="entry name" value="WD40 repeat-like"/>
    <property type="match status" value="1"/>
</dbReference>
<reference evidence="6 7" key="1">
    <citation type="submission" date="2019-06" db="EMBL/GenBank/DDBJ databases">
        <title>Wine fermentation using esterase from Monascus purpureus.</title>
        <authorList>
            <person name="Geng C."/>
            <person name="Zhang Y."/>
        </authorList>
    </citation>
    <scope>NUCLEOTIDE SEQUENCE [LARGE SCALE GENOMIC DNA]</scope>
    <source>
        <strain evidence="6">HQ1</strain>
    </source>
</reference>
<feature type="compositionally biased region" description="Basic and acidic residues" evidence="4">
    <location>
        <begin position="1217"/>
        <end position="1232"/>
    </location>
</feature>
<feature type="region of interest" description="Disordered" evidence="4">
    <location>
        <begin position="1217"/>
        <end position="1259"/>
    </location>
</feature>
<dbReference type="InterPro" id="IPR011990">
    <property type="entry name" value="TPR-like_helical_dom_sf"/>
</dbReference>
<dbReference type="InterPro" id="IPR057780">
    <property type="entry name" value="Beta-prop_Vps41"/>
</dbReference>
<sequence>MDAPGATEAEESARKNYLGWEVSASQSSTSNADTDEHHERNQPTQSDKDDDGRDGNEGKDDEECDYYEEDDTEDEEPRFKYANLTKKLSPVYRNGDATSSVLTTADKMIIGTHNGKIHVLSIPLLQPLRVYHAHSASITSISVSPFYSAPKPDVLGLFSSEEHSDTLRSSSVSIRSQARPRHQVPHAAAPSNSIYIATSSIDGKVCVASLVDPKDVILRNFGRPVQAVALSPEYKHDRTFLSGGRAGDLILTTGGRVGASSNATTLGGAATTASSWLGSIGLGTNNGKETILHSGEGAISTIKWSWSGKYVVWVNEEGIKIMRSNLHLDSSDPELAWKRISHIDRPNRPGWEEMASVWKARAEWIDEGLLEDEAESTPSQSVVASEAVEKLVVGWGGTVWIVSVYPDRPNPRAGDHKIGTAEVVTILRTDCVISGISLYTPTLLVILAYIEAEEDSSAEQGGTRAGTRRRRKALEPELRIINVETKEEISADTLSISRYESLSSSDYHMSMVRPSKAPVTVSRRGTFGVLGSGLWDATMYPARLFSSAASIRSSTSGGDRNSSRVPSSFASRQIPNEESTSKEVQIVAEAVGTKVFIHGPYDCVVSVKRDLTDRLAWLESRHMYEDAWKLVDEHPEAAGVGGEANDSISDTGTRSRGSCGEIDDRASIVTATTTTGGAGFSIAEQEKRRIGELWIGQLVEENKWAEAAEVCGKVLHTATGWEHWAWAFIKSNKLPEITSYIPTHMHPPLPSTIYEVILEYYVSEDRRRLKEILDHWPFDLFDSNKITDYIQEKLRLEPPVAESEDWNILMESLAKLLLAGGHYSEALHCYIRLHDADTTMFLIREHRLLDAVSDDIPAFIQIRVSKEQMKSAPISELDEITAEPIQLLVSEAYTGIVRPETVVSQLQSANRHLFLFFYLRALWHGEALPHEAAKPRRGRGARIRDAASKLAADEGKVLVDNFADTAVELFADYDRPLLMEFLQTSTAYSFDVATAVCETRQFTSELIYLLSKMGQTKRALNLILSELKDVSQAISFAKTQDDPDLWEDLLDYSMDKPRFIHGLLVEAGTSVDPIKLVRRIPSGLEIEGLREGLTRLIREHDLQASISQGAAKVLQSEVALGMDSLRRGQRRGIKFDVIQPKKSRREFDDSDVQSQRNGKLDSNSDADTVTEQAVTTGPLSPQPGRCAGCHAPFHTNEKEILVGFACGHVYHLSHVEPERTNEEENEAGDRTPRSSSPLQPSNSLRNQAGDDLSLSTPRTVGPKVTTARLLRDRIGVGCRICAHGKEIEDMV</sequence>
<keyword evidence="7" id="KW-1185">Reference proteome</keyword>
<feature type="region of interest" description="Disordered" evidence="4">
    <location>
        <begin position="639"/>
        <end position="658"/>
    </location>
</feature>
<feature type="compositionally biased region" description="Polar residues" evidence="4">
    <location>
        <begin position="557"/>
        <end position="578"/>
    </location>
</feature>
<feature type="compositionally biased region" description="Polar residues" evidence="4">
    <location>
        <begin position="646"/>
        <end position="656"/>
    </location>
</feature>
<feature type="compositionally biased region" description="Basic and acidic residues" evidence="4">
    <location>
        <begin position="34"/>
        <end position="58"/>
    </location>
</feature>
<feature type="region of interest" description="Disordered" evidence="4">
    <location>
        <begin position="1"/>
        <end position="77"/>
    </location>
</feature>
<gene>
    <name evidence="6" type="primary">VPS41</name>
    <name evidence="6" type="ORF">MPDQ_007723</name>
</gene>
<feature type="domain" description="Vps41 beta-propeller" evidence="5">
    <location>
        <begin position="387"/>
        <end position="513"/>
    </location>
</feature>
<dbReference type="PANTHER" id="PTHR12616">
    <property type="entry name" value="VACUOLAR PROTEIN SORTING VPS41"/>
    <property type="match status" value="1"/>
</dbReference>
<dbReference type="InterPro" id="IPR000547">
    <property type="entry name" value="Clathrin_H-chain/VPS_repeat"/>
</dbReference>
<feature type="region of interest" description="Disordered" evidence="4">
    <location>
        <begin position="552"/>
        <end position="582"/>
    </location>
</feature>
<feature type="compositionally biased region" description="Polar residues" evidence="4">
    <location>
        <begin position="1152"/>
        <end position="1179"/>
    </location>
</feature>
<evidence type="ECO:0000256" key="3">
    <source>
        <dbReference type="PROSITE-ProRule" id="PRU01006"/>
    </source>
</evidence>
<evidence type="ECO:0000313" key="6">
    <source>
        <dbReference type="EMBL" id="TQB71193.1"/>
    </source>
</evidence>
<dbReference type="GO" id="GO:0030897">
    <property type="term" value="C:HOPS complex"/>
    <property type="evidence" value="ECO:0007669"/>
    <property type="project" value="TreeGrafter"/>
</dbReference>
<dbReference type="InterPro" id="IPR015943">
    <property type="entry name" value="WD40/YVTN_repeat-like_dom_sf"/>
</dbReference>
<feature type="region of interest" description="Disordered" evidence="4">
    <location>
        <begin position="1144"/>
        <end position="1185"/>
    </location>
</feature>
<dbReference type="Gene3D" id="2.130.10.10">
    <property type="entry name" value="YVTN repeat-like/Quinoprotein amine dehydrogenase"/>
    <property type="match status" value="1"/>
</dbReference>
<feature type="compositionally biased region" description="Polar residues" evidence="4">
    <location>
        <begin position="1233"/>
        <end position="1246"/>
    </location>
</feature>
<dbReference type="Proteomes" id="UP000319663">
    <property type="component" value="Unassembled WGS sequence"/>
</dbReference>
<evidence type="ECO:0000313" key="7">
    <source>
        <dbReference type="Proteomes" id="UP000319663"/>
    </source>
</evidence>
<dbReference type="Gene3D" id="1.25.40.10">
    <property type="entry name" value="Tetratricopeptide repeat domain"/>
    <property type="match status" value="1"/>
</dbReference>
<name>A0A507QRF0_MONPU</name>
<protein>
    <submittedName>
        <fullName evidence="6">Vacuolar protein sorting-associated protein 41</fullName>
    </submittedName>
</protein>
<dbReference type="InterPro" id="IPR036322">
    <property type="entry name" value="WD40_repeat_dom_sf"/>
</dbReference>
<dbReference type="GO" id="GO:0016236">
    <property type="term" value="P:macroautophagy"/>
    <property type="evidence" value="ECO:0007669"/>
    <property type="project" value="TreeGrafter"/>
</dbReference>
<dbReference type="FunFam" id="1.25.40.10:FF:000510">
    <property type="entry name" value="Vacuolar assembly protein, putative"/>
    <property type="match status" value="1"/>
</dbReference>
<accession>A0A507QRF0</accession>
<dbReference type="Pfam" id="PF23411">
    <property type="entry name" value="Beta-prop_Vps41"/>
    <property type="match status" value="2"/>
</dbReference>
<evidence type="ECO:0000256" key="2">
    <source>
        <dbReference type="ARBA" id="ARBA00022927"/>
    </source>
</evidence>
<organism evidence="6 7">
    <name type="scientific">Monascus purpureus</name>
    <name type="common">Red mold</name>
    <name type="synonym">Monascus anka</name>
    <dbReference type="NCBI Taxonomy" id="5098"/>
    <lineage>
        <taxon>Eukaryota</taxon>
        <taxon>Fungi</taxon>
        <taxon>Dikarya</taxon>
        <taxon>Ascomycota</taxon>
        <taxon>Pezizomycotina</taxon>
        <taxon>Eurotiomycetes</taxon>
        <taxon>Eurotiomycetidae</taxon>
        <taxon>Eurotiales</taxon>
        <taxon>Aspergillaceae</taxon>
        <taxon>Monascus</taxon>
    </lineage>
</organism>
<dbReference type="STRING" id="5098.A0A507QRF0"/>
<evidence type="ECO:0000256" key="1">
    <source>
        <dbReference type="ARBA" id="ARBA00022448"/>
    </source>
</evidence>
<feature type="compositionally biased region" description="Polar residues" evidence="4">
    <location>
        <begin position="23"/>
        <end position="32"/>
    </location>
</feature>
<dbReference type="PANTHER" id="PTHR12616:SF1">
    <property type="entry name" value="VACUOLAR PROTEIN SORTING-ASSOCIATED PROTEIN 41 HOMOLOG"/>
    <property type="match status" value="1"/>
</dbReference>
<comment type="caution">
    <text evidence="6">The sequence shown here is derived from an EMBL/GenBank/DDBJ whole genome shotgun (WGS) entry which is preliminary data.</text>
</comment>
<dbReference type="SMART" id="SM00299">
    <property type="entry name" value="CLH"/>
    <property type="match status" value="1"/>
</dbReference>
<dbReference type="InterPro" id="IPR045111">
    <property type="entry name" value="Vps41/Vps8"/>
</dbReference>